<evidence type="ECO:0000256" key="10">
    <source>
        <dbReference type="SAM" id="SignalP"/>
    </source>
</evidence>
<dbReference type="KEGG" id="bspl:114846034"/>
<evidence type="ECO:0000256" key="9">
    <source>
        <dbReference type="SAM" id="Phobius"/>
    </source>
</evidence>
<keyword evidence="6" id="KW-0245">EGF-like domain</keyword>
<evidence type="ECO:0000259" key="12">
    <source>
        <dbReference type="PROSITE" id="PS50214"/>
    </source>
</evidence>
<reference evidence="15" key="1">
    <citation type="submission" date="2025-08" db="UniProtKB">
        <authorList>
            <consortium name="RefSeq"/>
        </authorList>
    </citation>
    <scope>IDENTIFICATION</scope>
</reference>
<dbReference type="PROSITE" id="PS50215">
    <property type="entry name" value="ADAM_MEPRO"/>
    <property type="match status" value="1"/>
</dbReference>
<dbReference type="SUPFAM" id="SSF57552">
    <property type="entry name" value="Blood coagulation inhibitor (disintegrin)"/>
    <property type="match status" value="1"/>
</dbReference>
<dbReference type="CDD" id="cd04269">
    <property type="entry name" value="ZnMc_adamalysin_II_like"/>
    <property type="match status" value="1"/>
</dbReference>
<evidence type="ECO:0000256" key="5">
    <source>
        <dbReference type="ARBA" id="ARBA00023157"/>
    </source>
</evidence>
<protein>
    <submittedName>
        <fullName evidence="15">Disintegrin and metalloproteinase domain-containing protein 9</fullName>
    </submittedName>
</protein>
<evidence type="ECO:0000256" key="7">
    <source>
        <dbReference type="PROSITE-ProRule" id="PRU00276"/>
    </source>
</evidence>
<keyword evidence="4 9" id="KW-0472">Membrane</keyword>
<evidence type="ECO:0000313" key="14">
    <source>
        <dbReference type="Proteomes" id="UP000515150"/>
    </source>
</evidence>
<dbReference type="InterPro" id="IPR000742">
    <property type="entry name" value="EGF"/>
</dbReference>
<keyword evidence="15" id="KW-0482">Metalloprotease</keyword>
<dbReference type="Pfam" id="PF01421">
    <property type="entry name" value="Reprolysin"/>
    <property type="match status" value="1"/>
</dbReference>
<dbReference type="OrthoDB" id="5951731at2759"/>
<evidence type="ECO:0000256" key="8">
    <source>
        <dbReference type="SAM" id="MobiDB-lite"/>
    </source>
</evidence>
<evidence type="ECO:0000259" key="13">
    <source>
        <dbReference type="PROSITE" id="PS50215"/>
    </source>
</evidence>
<dbReference type="RefSeq" id="XP_028990606.1">
    <property type="nucleotide sequence ID" value="XM_029134773.3"/>
</dbReference>
<dbReference type="GO" id="GO:0004222">
    <property type="term" value="F:metalloendopeptidase activity"/>
    <property type="evidence" value="ECO:0007669"/>
    <property type="project" value="InterPro"/>
</dbReference>
<feature type="transmembrane region" description="Helical" evidence="9">
    <location>
        <begin position="707"/>
        <end position="729"/>
    </location>
</feature>
<dbReference type="SUPFAM" id="SSF55486">
    <property type="entry name" value="Metalloproteases ('zincins'), catalytic domain"/>
    <property type="match status" value="1"/>
</dbReference>
<name>A0A6P7L7J2_BETSP</name>
<organism evidence="14 15">
    <name type="scientific">Betta splendens</name>
    <name type="common">Siamese fighting fish</name>
    <dbReference type="NCBI Taxonomy" id="158456"/>
    <lineage>
        <taxon>Eukaryota</taxon>
        <taxon>Metazoa</taxon>
        <taxon>Chordata</taxon>
        <taxon>Craniata</taxon>
        <taxon>Vertebrata</taxon>
        <taxon>Euteleostomi</taxon>
        <taxon>Actinopterygii</taxon>
        <taxon>Neopterygii</taxon>
        <taxon>Teleostei</taxon>
        <taxon>Neoteleostei</taxon>
        <taxon>Acanthomorphata</taxon>
        <taxon>Anabantaria</taxon>
        <taxon>Anabantiformes</taxon>
        <taxon>Anabantoidei</taxon>
        <taxon>Osphronemidae</taxon>
        <taxon>Betta</taxon>
    </lineage>
</organism>
<feature type="domain" description="Peptidase M12B" evidence="13">
    <location>
        <begin position="217"/>
        <end position="414"/>
    </location>
</feature>
<feature type="compositionally biased region" description="Polar residues" evidence="8">
    <location>
        <begin position="748"/>
        <end position="760"/>
    </location>
</feature>
<dbReference type="AlphaFoldDB" id="A0A6P7L7J2"/>
<dbReference type="PANTHER" id="PTHR11905">
    <property type="entry name" value="ADAM A DISINTEGRIN AND METALLOPROTEASE DOMAIN"/>
    <property type="match status" value="1"/>
</dbReference>
<accession>A0A6P7L7J2</accession>
<dbReference type="InterPro" id="IPR036436">
    <property type="entry name" value="Disintegrin_dom_sf"/>
</dbReference>
<evidence type="ECO:0000256" key="4">
    <source>
        <dbReference type="ARBA" id="ARBA00023136"/>
    </source>
</evidence>
<keyword evidence="10" id="KW-0732">Signal</keyword>
<feature type="active site" evidence="7">
    <location>
        <position position="356"/>
    </location>
</feature>
<dbReference type="InterPro" id="IPR002870">
    <property type="entry name" value="Peptidase_M12B_N"/>
</dbReference>
<dbReference type="GeneID" id="114846034"/>
<keyword evidence="14" id="KW-1185">Reference proteome</keyword>
<dbReference type="FunFam" id="3.40.390.10:FF:000002">
    <property type="entry name" value="Disintegrin and metalloproteinase domain-containing protein 22"/>
    <property type="match status" value="1"/>
</dbReference>
<keyword evidence="7" id="KW-0862">Zinc</keyword>
<dbReference type="Pfam" id="PF01562">
    <property type="entry name" value="Pep_M12B_propep"/>
    <property type="match status" value="1"/>
</dbReference>
<feature type="domain" description="EGF-like" evidence="11">
    <location>
        <begin position="650"/>
        <end position="684"/>
    </location>
</feature>
<dbReference type="InterPro" id="IPR018358">
    <property type="entry name" value="Disintegrin_CS"/>
</dbReference>
<feature type="binding site" evidence="7">
    <location>
        <position position="365"/>
    </location>
    <ligand>
        <name>Zn(2+)</name>
        <dbReference type="ChEBI" id="CHEBI:29105"/>
        <note>catalytic</note>
    </ligand>
</feature>
<comment type="subcellular location">
    <subcellularLocation>
        <location evidence="1">Membrane</location>
        <topology evidence="1">Single-pass type I membrane protein</topology>
    </subcellularLocation>
</comment>
<dbReference type="InterPro" id="IPR001762">
    <property type="entry name" value="Disintegrin_dom"/>
</dbReference>
<comment type="caution">
    <text evidence="6">Lacks conserved residue(s) required for the propagation of feature annotation.</text>
</comment>
<dbReference type="PANTHER" id="PTHR11905:SF136">
    <property type="entry name" value="DISINTEGRIN AND METALLOPROTEINASE DOMAIN-CONTAINING PROTEIN 9"/>
    <property type="match status" value="1"/>
</dbReference>
<sequence length="829" mass="89296">MSRHGLDNVTGKMMGKCFICAVFVLCCVSGIDSEDIYNEFTSKLSAYSVVNPQVIHRLTRDVRPQSREDYKEDTLSYTLSIENRKHIIHLKKNRDFLHPNLVKKFSDSIPKDSAYPFNFDCYYHGEVEGYENSVVAVSTCSGLRGLIFLGNETYGVEPVPQSPANDHILYRLRDVQTGPVSCGVVSEATSTQTDESFEPGESLTSLLRRKRNLPLTSYIELALVVDNLRYNFKNKNTTAVRVEAVEIANLVDGYFNLLNVRAILVDLVIFTDANPFSVSGAAGDVLSSFATWRKNFLVPKVRNDIGHLIVGQKTSYSGGILGVAFVGTVCSQSASAGISVFSDNSLPYYSTVVAHEMGHNMGMSHDDTRCSCNNGGPCIMHSTAAGSTIFSTCSSDDFESLVSRGGGVCLKNQPPASSVISIPVCGNALVEQGEQCDCGKPQDCKNKCCDAATCTLKPGSACAQGACCDANCQIKVSGTPCRDAVNVCDLPEYCDGNATCPNDFYVMDGLPCLNNAAYCFEGRCQTYDYQCQQLFVQASAKKGADVCFQNANTQGNLFGNCGVTSSGQFIPCTKANVMCGKVQCTNVDVNKPPSGAQASIQIVAGESCANLDFHLGTDMLDPGYVKPGSPCATGKTCLNFQCVNASALLPNLTCDAQATCSGRGICNDKGHCHCQNGWAPPYCDRTGRGGSIDSGPAEIDYSLRNGLLIFFLLVLPLLVLLILVLLYFFRRESLDSCLKRRQKPRVAQNGNTAKQSNVNVPSGAAVPPPRSAPPARPVNPPDIPTSLPGFRYGELDYWNAEATSPPAQPPAHIQGPGVPKPIPPRQPRT</sequence>
<dbReference type="GO" id="GO:0046872">
    <property type="term" value="F:metal ion binding"/>
    <property type="evidence" value="ECO:0007669"/>
    <property type="project" value="UniProtKB-KW"/>
</dbReference>
<keyword evidence="15" id="KW-0378">Hydrolase</keyword>
<feature type="compositionally biased region" description="Pro residues" evidence="8">
    <location>
        <begin position="766"/>
        <end position="783"/>
    </location>
</feature>
<dbReference type="Gene3D" id="4.10.70.10">
    <property type="entry name" value="Disintegrin domain"/>
    <property type="match status" value="1"/>
</dbReference>
<dbReference type="PROSITE" id="PS50214">
    <property type="entry name" value="DISINTEGRIN_2"/>
    <property type="match status" value="1"/>
</dbReference>
<keyword evidence="7" id="KW-0479">Metal-binding</keyword>
<keyword evidence="3 9" id="KW-1133">Transmembrane helix</keyword>
<feature type="region of interest" description="Disordered" evidence="8">
    <location>
        <begin position="741"/>
        <end position="788"/>
    </location>
</feature>
<evidence type="ECO:0000259" key="11">
    <source>
        <dbReference type="PROSITE" id="PS50026"/>
    </source>
</evidence>
<keyword evidence="15" id="KW-0645">Protease</keyword>
<proteinExistence type="predicted"/>
<feature type="domain" description="Disintegrin" evidence="12">
    <location>
        <begin position="422"/>
        <end position="508"/>
    </location>
</feature>
<dbReference type="Gene3D" id="3.40.390.10">
    <property type="entry name" value="Collagenase (Catalytic Domain)"/>
    <property type="match status" value="1"/>
</dbReference>
<dbReference type="InterPro" id="IPR006586">
    <property type="entry name" value="ADAM_Cys-rich"/>
</dbReference>
<feature type="chain" id="PRO_5027665733" evidence="10">
    <location>
        <begin position="34"/>
        <end position="829"/>
    </location>
</feature>
<dbReference type="InterPro" id="IPR034027">
    <property type="entry name" value="Reprolysin_adamalysin"/>
</dbReference>
<dbReference type="GO" id="GO:0005886">
    <property type="term" value="C:plasma membrane"/>
    <property type="evidence" value="ECO:0007669"/>
    <property type="project" value="TreeGrafter"/>
</dbReference>
<dbReference type="InterPro" id="IPR001590">
    <property type="entry name" value="Peptidase_M12B"/>
</dbReference>
<dbReference type="GO" id="GO:0006508">
    <property type="term" value="P:proteolysis"/>
    <property type="evidence" value="ECO:0007669"/>
    <property type="project" value="InterPro"/>
</dbReference>
<feature type="signal peptide" evidence="10">
    <location>
        <begin position="1"/>
        <end position="33"/>
    </location>
</feature>
<gene>
    <name evidence="15" type="primary">zgc:174164</name>
</gene>
<evidence type="ECO:0000313" key="15">
    <source>
        <dbReference type="RefSeq" id="XP_028990606.1"/>
    </source>
</evidence>
<dbReference type="Proteomes" id="UP000515150">
    <property type="component" value="Chromosome 19"/>
</dbReference>
<feature type="disulfide bond" evidence="6">
    <location>
        <begin position="674"/>
        <end position="683"/>
    </location>
</feature>
<evidence type="ECO:0000256" key="2">
    <source>
        <dbReference type="ARBA" id="ARBA00022692"/>
    </source>
</evidence>
<feature type="compositionally biased region" description="Pro residues" evidence="8">
    <location>
        <begin position="818"/>
        <end position="829"/>
    </location>
</feature>
<evidence type="ECO:0000256" key="1">
    <source>
        <dbReference type="ARBA" id="ARBA00004479"/>
    </source>
</evidence>
<feature type="binding site" evidence="7">
    <location>
        <position position="359"/>
    </location>
    <ligand>
        <name>Zn(2+)</name>
        <dbReference type="ChEBI" id="CHEBI:29105"/>
        <note>catalytic</note>
    </ligand>
</feature>
<dbReference type="InParanoid" id="A0A6P7L7J2"/>
<keyword evidence="5 6" id="KW-1015">Disulfide bond</keyword>
<dbReference type="SMART" id="SM00050">
    <property type="entry name" value="DISIN"/>
    <property type="match status" value="1"/>
</dbReference>
<feature type="binding site" evidence="7">
    <location>
        <position position="355"/>
    </location>
    <ligand>
        <name>Zn(2+)</name>
        <dbReference type="ChEBI" id="CHEBI:29105"/>
        <note>catalytic</note>
    </ligand>
</feature>
<evidence type="ECO:0000256" key="6">
    <source>
        <dbReference type="PROSITE-ProRule" id="PRU00076"/>
    </source>
</evidence>
<dbReference type="CTD" id="570656"/>
<dbReference type="SMART" id="SM00608">
    <property type="entry name" value="ACR"/>
    <property type="match status" value="1"/>
</dbReference>
<dbReference type="FunFam" id="4.10.70.10:FF:000001">
    <property type="entry name" value="Disintegrin and metalloproteinase domain-containing protein 22"/>
    <property type="match status" value="1"/>
</dbReference>
<dbReference type="PROSITE" id="PS50026">
    <property type="entry name" value="EGF_3"/>
    <property type="match status" value="1"/>
</dbReference>
<dbReference type="Pfam" id="PF08516">
    <property type="entry name" value="ADAM_CR"/>
    <property type="match status" value="1"/>
</dbReference>
<dbReference type="PROSITE" id="PS00427">
    <property type="entry name" value="DISINTEGRIN_1"/>
    <property type="match status" value="1"/>
</dbReference>
<keyword evidence="2 9" id="KW-0812">Transmembrane</keyword>
<dbReference type="PROSITE" id="PS01186">
    <property type="entry name" value="EGF_2"/>
    <property type="match status" value="1"/>
</dbReference>
<feature type="region of interest" description="Disordered" evidence="8">
    <location>
        <begin position="800"/>
        <end position="829"/>
    </location>
</feature>
<dbReference type="Pfam" id="PF00200">
    <property type="entry name" value="Disintegrin"/>
    <property type="match status" value="1"/>
</dbReference>
<evidence type="ECO:0000256" key="3">
    <source>
        <dbReference type="ARBA" id="ARBA00022989"/>
    </source>
</evidence>
<dbReference type="InterPro" id="IPR024079">
    <property type="entry name" value="MetalloPept_cat_dom_sf"/>
</dbReference>